<protein>
    <submittedName>
        <fullName evidence="3">Uncharacterized protein</fullName>
    </submittedName>
</protein>
<dbReference type="EMBL" id="PGCI01000733">
    <property type="protein sequence ID" value="PLW18430.1"/>
    <property type="molecule type" value="Genomic_DNA"/>
</dbReference>
<feature type="compositionally biased region" description="Polar residues" evidence="1">
    <location>
        <begin position="96"/>
        <end position="113"/>
    </location>
</feature>
<name>A0A2N5TF38_9BASI</name>
<accession>A0A2N5TF38</accession>
<comment type="caution">
    <text evidence="3">The sequence shown here is derived from an EMBL/GenBank/DDBJ whole genome shotgun (WGS) entry which is preliminary data.</text>
</comment>
<reference evidence="3 4" key="1">
    <citation type="submission" date="2017-11" db="EMBL/GenBank/DDBJ databases">
        <title>De novo assembly and phasing of dikaryotic genomes from two isolates of Puccinia coronata f. sp. avenae, the causal agent of oat crown rust.</title>
        <authorList>
            <person name="Miller M.E."/>
            <person name="Zhang Y."/>
            <person name="Omidvar V."/>
            <person name="Sperschneider J."/>
            <person name="Schwessinger B."/>
            <person name="Raley C."/>
            <person name="Palmer J.M."/>
            <person name="Garnica D."/>
            <person name="Upadhyaya N."/>
            <person name="Rathjen J."/>
            <person name="Taylor J.M."/>
            <person name="Park R.F."/>
            <person name="Dodds P.N."/>
            <person name="Hirsch C.D."/>
            <person name="Kianian S.F."/>
            <person name="Figueroa M."/>
        </authorList>
    </citation>
    <scope>NUCLEOTIDE SEQUENCE [LARGE SCALE GENOMIC DNA]</scope>
    <source>
        <strain evidence="3">12SD80</strain>
    </source>
</reference>
<sequence length="600" mass="67238">MRRVAQNYQRSPTTDHQVTHQPDRIPCPAHFNLVVPILPSTTQLLPSTIQRSILFLLHTLHLRCHCLQQPTHTPSTYTQLAQTFCLNVMARRRTQRPASQRPSTQRSAPSVPSQHAPPGSCPGRPLDRRDPLPSAEEHSHLLARGGVNSTIANLENAAAATASPLTPVPRNACRERSPPPLNDVAASSRSKKRKRALQPDTHHAPQPQPLEEMLKKTIFELAQQAQESSKGAMSEDDRQFFLDYHTKQRKLLIIEAIERGVSLPMIDEFLGKRIALKNSNCWNEYLKTDEARAVFRETRGIDNQDAMSKVSAMWWQLTPEQRRSFATRTNPTGDHNGAPDTDQDDRAALPAEHERNGTSSDSAAIENNGTSIQTALPGDTLERPHLRSSVSFREAADEVQTHMDKWLELATRITQRCNAQFIMFGVSNHLGPHSFQYMRSTPGATPFLEFSLDADQAKHYAARFQSFITGYTEHQLASIGKSNSKRRMKNGVTIADRMAQLIHDKTQGVFCKWPWTKTDARLLHRGYKLVLAPNARVSPDWLKRPSRGLSGADVTMLHLDLDDQLIDFIRVPRVPMGDDKDASESAPENDCPASPVPDNL</sequence>
<feature type="region of interest" description="Disordered" evidence="1">
    <location>
        <begin position="1"/>
        <end position="23"/>
    </location>
</feature>
<feature type="region of interest" description="Disordered" evidence="1">
    <location>
        <begin position="93"/>
        <end position="133"/>
    </location>
</feature>
<proteinExistence type="predicted"/>
<feature type="region of interest" description="Disordered" evidence="1">
    <location>
        <begin position="326"/>
        <end position="345"/>
    </location>
</feature>
<feature type="region of interest" description="Disordered" evidence="1">
    <location>
        <begin position="162"/>
        <end position="210"/>
    </location>
</feature>
<feature type="region of interest" description="Disordered" evidence="1">
    <location>
        <begin position="576"/>
        <end position="600"/>
    </location>
</feature>
<dbReference type="EMBL" id="PGCI01000615">
    <property type="protein sequence ID" value="PLW24124.1"/>
    <property type="molecule type" value="Genomic_DNA"/>
</dbReference>
<organism evidence="3 4">
    <name type="scientific">Puccinia coronata f. sp. avenae</name>
    <dbReference type="NCBI Taxonomy" id="200324"/>
    <lineage>
        <taxon>Eukaryota</taxon>
        <taxon>Fungi</taxon>
        <taxon>Dikarya</taxon>
        <taxon>Basidiomycota</taxon>
        <taxon>Pucciniomycotina</taxon>
        <taxon>Pucciniomycetes</taxon>
        <taxon>Pucciniales</taxon>
        <taxon>Pucciniaceae</taxon>
        <taxon>Puccinia</taxon>
    </lineage>
</organism>
<evidence type="ECO:0000313" key="4">
    <source>
        <dbReference type="Proteomes" id="UP000235392"/>
    </source>
</evidence>
<gene>
    <name evidence="3" type="ORF">PCASD_06708</name>
    <name evidence="2" type="ORF">PCASD_15634</name>
</gene>
<dbReference type="Proteomes" id="UP000235392">
    <property type="component" value="Unassembled WGS sequence"/>
</dbReference>
<feature type="compositionally biased region" description="Polar residues" evidence="1">
    <location>
        <begin position="1"/>
        <end position="16"/>
    </location>
</feature>
<dbReference type="AlphaFoldDB" id="A0A2N5TF38"/>
<evidence type="ECO:0000313" key="2">
    <source>
        <dbReference type="EMBL" id="PLW18430.1"/>
    </source>
</evidence>
<evidence type="ECO:0000256" key="1">
    <source>
        <dbReference type="SAM" id="MobiDB-lite"/>
    </source>
</evidence>
<evidence type="ECO:0000313" key="3">
    <source>
        <dbReference type="EMBL" id="PLW24124.1"/>
    </source>
</evidence>